<dbReference type="OrthoDB" id="9766487at2"/>
<dbReference type="Gene3D" id="1.10.287.830">
    <property type="entry name" value="putative peptidase helix hairpin domain like"/>
    <property type="match status" value="1"/>
</dbReference>
<dbReference type="InterPro" id="IPR004438">
    <property type="entry name" value="Peptidase_M3B"/>
</dbReference>
<evidence type="ECO:0000313" key="9">
    <source>
        <dbReference type="EMBL" id="QAT62319.1"/>
    </source>
</evidence>
<dbReference type="PANTHER" id="PTHR11804">
    <property type="entry name" value="PROTEASE M3 THIMET OLIGOPEPTIDASE-RELATED"/>
    <property type="match status" value="1"/>
</dbReference>
<evidence type="ECO:0000256" key="6">
    <source>
        <dbReference type="RuleBase" id="RU368091"/>
    </source>
</evidence>
<dbReference type="CDD" id="cd09608">
    <property type="entry name" value="M3B_PepF"/>
    <property type="match status" value="1"/>
</dbReference>
<dbReference type="GO" id="GO:0006518">
    <property type="term" value="P:peptide metabolic process"/>
    <property type="evidence" value="ECO:0007669"/>
    <property type="project" value="TreeGrafter"/>
</dbReference>
<dbReference type="Pfam" id="PF01432">
    <property type="entry name" value="Peptidase_M3"/>
    <property type="match status" value="1"/>
</dbReference>
<keyword evidence="2 6" id="KW-0479">Metal-binding</keyword>
<evidence type="ECO:0000256" key="4">
    <source>
        <dbReference type="ARBA" id="ARBA00022833"/>
    </source>
</evidence>
<feature type="domain" description="Peptidase M3A/M3B catalytic" evidence="7">
    <location>
        <begin position="205"/>
        <end position="585"/>
    </location>
</feature>
<keyword evidence="4 6" id="KW-0862">Zinc</keyword>
<dbReference type="PANTHER" id="PTHR11804:SF84">
    <property type="entry name" value="SACCHAROLYSIN"/>
    <property type="match status" value="1"/>
</dbReference>
<evidence type="ECO:0000256" key="1">
    <source>
        <dbReference type="ARBA" id="ARBA00022670"/>
    </source>
</evidence>
<keyword evidence="5 6" id="KW-0482">Metalloprotease</keyword>
<keyword evidence="1 6" id="KW-0645">Protease</keyword>
<dbReference type="KEGG" id="spoa:EQM13_12495"/>
<dbReference type="NCBIfam" id="TIGR00181">
    <property type="entry name" value="pepF"/>
    <property type="match status" value="1"/>
</dbReference>
<evidence type="ECO:0000313" key="10">
    <source>
        <dbReference type="Proteomes" id="UP000287969"/>
    </source>
</evidence>
<evidence type="ECO:0000256" key="2">
    <source>
        <dbReference type="ARBA" id="ARBA00022723"/>
    </source>
</evidence>
<evidence type="ECO:0000256" key="3">
    <source>
        <dbReference type="ARBA" id="ARBA00022801"/>
    </source>
</evidence>
<dbReference type="RefSeq" id="WP_114219312.1">
    <property type="nucleotide sequence ID" value="NZ_CP035282.1"/>
</dbReference>
<evidence type="ECO:0000259" key="7">
    <source>
        <dbReference type="Pfam" id="PF01432"/>
    </source>
</evidence>
<dbReference type="GO" id="GO:0006508">
    <property type="term" value="P:proteolysis"/>
    <property type="evidence" value="ECO:0007669"/>
    <property type="project" value="UniProtKB-KW"/>
</dbReference>
<dbReference type="InterPro" id="IPR001567">
    <property type="entry name" value="Pept_M3A_M3B_dom"/>
</dbReference>
<dbReference type="SUPFAM" id="SSF55486">
    <property type="entry name" value="Metalloproteases ('zincins'), catalytic domain"/>
    <property type="match status" value="1"/>
</dbReference>
<name>A0A410QEH0_9FIRM</name>
<dbReference type="AlphaFoldDB" id="A0A410QEH0"/>
<organism evidence="9 10">
    <name type="scientific">Acidilutibacter cellobiosedens</name>
    <dbReference type="NCBI Taxonomy" id="2507161"/>
    <lineage>
        <taxon>Bacteria</taxon>
        <taxon>Bacillati</taxon>
        <taxon>Bacillota</taxon>
        <taxon>Tissierellia</taxon>
        <taxon>Tissierellales</taxon>
        <taxon>Acidilutibacteraceae</taxon>
        <taxon>Acidilutibacter</taxon>
    </lineage>
</organism>
<dbReference type="GO" id="GO:0004222">
    <property type="term" value="F:metalloendopeptidase activity"/>
    <property type="evidence" value="ECO:0007669"/>
    <property type="project" value="UniProtKB-UniRule"/>
</dbReference>
<dbReference type="Pfam" id="PF08439">
    <property type="entry name" value="Peptidase_M3_N"/>
    <property type="match status" value="1"/>
</dbReference>
<keyword evidence="3 6" id="KW-0378">Hydrolase</keyword>
<accession>A0A410QEH0</accession>
<comment type="similarity">
    <text evidence="6">Belongs to the peptidase M3B family.</text>
</comment>
<sequence length="598" mass="69497">MGKIKLQEREEIPVEYTWDLESMYKNEKEWEKDCEKVKNLSEDIFNYKGKILSSSKVLLEVLKKRDELYRIVSKIFSYGNMKLDEDSRKSKSQILYNKGLGLYVYAQEKTSFIVPEILSAEEDELKGLLKEEGLCLYKQYFDDIFRSKKHVLSTEEETLLAQMGEIADSPENIFSMMSNADIKFPVIKDEEGKDVEITHGNFIPLLESKDRNVRKAAFEGLYTTYNKFNNTFAAMLNGNVKKNIFFGKVRKYPSSLSASLGQNNVAVDVYDNLIKSVHNNLKFMYKYIDIRKKALNVDELHMYDLYTPIVKNIDIEIPYEEGKDIVLKGLEPLGSEYRDIVKKGFKDRWIDVYENRGKRSGGYSGGSYDSKPYILLNYKDTLNDVFTLAHEMGHSLHSYFSRENQPFIYGNYSIFVAEVASTCNEALLMNYLLNNTHEKEKKLYLLNHYMEQFRTTLYRQTMFAEFEKIIYEEVEKGGSLTGEYLNKTYKELNEKYYGPGIVVDDLIANEWERIPHFYYNFYVFQYATGFSAAIYLSQMILKEGKSGVDRYLRFLKSGSSDYPINVLKNAGVDMTTEEPVNNALALFGKLVDEIDELI</sequence>
<dbReference type="EC" id="3.4.24.-" evidence="6"/>
<dbReference type="Gene3D" id="1.10.1370.20">
    <property type="entry name" value="Oligoendopeptidase f, C-terminal domain"/>
    <property type="match status" value="1"/>
</dbReference>
<proteinExistence type="inferred from homology"/>
<dbReference type="GO" id="GO:0046872">
    <property type="term" value="F:metal ion binding"/>
    <property type="evidence" value="ECO:0007669"/>
    <property type="project" value="UniProtKB-UniRule"/>
</dbReference>
<comment type="function">
    <text evidence="6">Has oligopeptidase activity and degrades a variety of small bioactive peptides.</text>
</comment>
<dbReference type="InterPro" id="IPR013647">
    <property type="entry name" value="OligopepF_N_dom"/>
</dbReference>
<dbReference type="EMBL" id="CP035282">
    <property type="protein sequence ID" value="QAT62319.1"/>
    <property type="molecule type" value="Genomic_DNA"/>
</dbReference>
<dbReference type="InterPro" id="IPR042088">
    <property type="entry name" value="OligoPept_F_C"/>
</dbReference>
<comment type="cofactor">
    <cofactor evidence="6">
        <name>Zn(2+)</name>
        <dbReference type="ChEBI" id="CHEBI:29105"/>
    </cofactor>
    <text evidence="6">Binds 1 zinc ion.</text>
</comment>
<gene>
    <name evidence="9" type="primary">pepF</name>
    <name evidence="9" type="ORF">EQM13_12495</name>
</gene>
<feature type="domain" description="Oligopeptidase F N-terminal" evidence="8">
    <location>
        <begin position="116"/>
        <end position="184"/>
    </location>
</feature>
<keyword evidence="10" id="KW-1185">Reference proteome</keyword>
<dbReference type="Proteomes" id="UP000287969">
    <property type="component" value="Chromosome"/>
</dbReference>
<reference evidence="10" key="1">
    <citation type="submission" date="2019-01" db="EMBL/GenBank/DDBJ databases">
        <title>Draft genomes of a novel of Sporanaerobacter strains.</title>
        <authorList>
            <person name="Ma S."/>
        </authorList>
    </citation>
    <scope>NUCLEOTIDE SEQUENCE [LARGE SCALE GENOMIC DNA]</scope>
    <source>
        <strain evidence="10">NJN-17</strain>
    </source>
</reference>
<evidence type="ECO:0000259" key="8">
    <source>
        <dbReference type="Pfam" id="PF08439"/>
    </source>
</evidence>
<evidence type="ECO:0000256" key="5">
    <source>
        <dbReference type="ARBA" id="ARBA00023049"/>
    </source>
</evidence>
<dbReference type="InterPro" id="IPR045090">
    <property type="entry name" value="Pept_M3A_M3B"/>
</dbReference>
<protein>
    <recommendedName>
        <fullName evidence="6">Oligopeptidase F</fullName>
        <ecNumber evidence="6">3.4.24.-</ecNumber>
    </recommendedName>
</protein>
<dbReference type="Gene3D" id="1.20.140.70">
    <property type="entry name" value="Oligopeptidase f, N-terminal domain"/>
    <property type="match status" value="1"/>
</dbReference>